<dbReference type="Pfam" id="PF13205">
    <property type="entry name" value="Big_5"/>
    <property type="match status" value="1"/>
</dbReference>
<name>A0A532V9T6_UNCT6</name>
<dbReference type="InterPro" id="IPR028994">
    <property type="entry name" value="Integrin_alpha_N"/>
</dbReference>
<gene>
    <name evidence="3" type="ORF">CEE36_02175</name>
</gene>
<comment type="caution">
    <text evidence="3">The sequence shown here is derived from an EMBL/GenBank/DDBJ whole genome shotgun (WGS) entry which is preliminary data.</text>
</comment>
<evidence type="ECO:0000313" key="3">
    <source>
        <dbReference type="EMBL" id="TKJ43946.1"/>
    </source>
</evidence>
<feature type="domain" description="SbsA Ig-like" evidence="2">
    <location>
        <begin position="646"/>
        <end position="749"/>
    </location>
</feature>
<reference evidence="3 4" key="1">
    <citation type="submission" date="2017-06" db="EMBL/GenBank/DDBJ databases">
        <title>Novel microbial phyla capable of carbon fixation and sulfur reduction in deep-sea sediments.</title>
        <authorList>
            <person name="Huang J."/>
            <person name="Baker B."/>
            <person name="Wang Y."/>
        </authorList>
    </citation>
    <scope>NUCLEOTIDE SEQUENCE [LARGE SCALE GENOMIC DNA]</scope>
    <source>
        <strain evidence="3">B3_TA06</strain>
    </source>
</reference>
<dbReference type="InterPro" id="IPR013517">
    <property type="entry name" value="FG-GAP"/>
</dbReference>
<evidence type="ECO:0000313" key="4">
    <source>
        <dbReference type="Proteomes" id="UP000317778"/>
    </source>
</evidence>
<dbReference type="EMBL" id="NJBO01000002">
    <property type="protein sequence ID" value="TKJ43946.1"/>
    <property type="molecule type" value="Genomic_DNA"/>
</dbReference>
<dbReference type="InterPro" id="IPR014755">
    <property type="entry name" value="Cu-Rt/internalin_Ig-like"/>
</dbReference>
<organism evidence="3 4">
    <name type="scientific">candidate division TA06 bacterium B3_TA06</name>
    <dbReference type="NCBI Taxonomy" id="2012487"/>
    <lineage>
        <taxon>Bacteria</taxon>
        <taxon>Bacteria division TA06</taxon>
    </lineage>
</organism>
<dbReference type="InterPro" id="IPR032812">
    <property type="entry name" value="SbsA_Ig"/>
</dbReference>
<evidence type="ECO:0000259" key="2">
    <source>
        <dbReference type="Pfam" id="PF13205"/>
    </source>
</evidence>
<protein>
    <recommendedName>
        <fullName evidence="2">SbsA Ig-like domain-containing protein</fullName>
    </recommendedName>
</protein>
<keyword evidence="1" id="KW-0732">Signal</keyword>
<dbReference type="Gene3D" id="2.60.40.10">
    <property type="entry name" value="Immunoglobulins"/>
    <property type="match status" value="1"/>
</dbReference>
<dbReference type="InterPro" id="IPR013783">
    <property type="entry name" value="Ig-like_fold"/>
</dbReference>
<evidence type="ECO:0000256" key="1">
    <source>
        <dbReference type="ARBA" id="ARBA00022729"/>
    </source>
</evidence>
<dbReference type="PANTHER" id="PTHR44103">
    <property type="entry name" value="PROPROTEIN CONVERTASE P"/>
    <property type="match status" value="1"/>
</dbReference>
<dbReference type="PANTHER" id="PTHR44103:SF1">
    <property type="entry name" value="PROPROTEIN CONVERTASE P"/>
    <property type="match status" value="1"/>
</dbReference>
<accession>A0A532V9T6</accession>
<dbReference type="Pfam" id="PF13517">
    <property type="entry name" value="FG-GAP_3"/>
    <property type="match status" value="1"/>
</dbReference>
<proteinExistence type="predicted"/>
<sequence length="1063" mass="115831">MQVILGLLLLGQLFEPVDAFGGGECYGVACVDLDRDGAYDVIIASNQGIGYYRNLGDMTFEQRRELHPDPPVPARAVLAGDLDNDSDIDLFVATTGQDFLLINQGDDITFQEITVYFPVESSRAAALVDFDADGNLDLFVAAATSRLYHNEGDASFVVVDSFPAGFAVSWADYDSSGWADFALASLDRLSFYRRSLTGEFVRDTTIQVTAPRGLCWFDWGNDGRLELAVADSAGVNILIKPDSAFAIHAIGTETEPSVAVAAGDFDGKPGVDLLFINYGIEDRIYEGPDFISQPEDTISCGTKEARSVALGDLDTLNGMDAVVVGVGGNAIYKSLVSRTNKLIVNLVGRRDVVDGLSNTIAAGTLLRLYEGDTIRGFWEIAAGSGHAGQDAPQKSFPLPDTTGYLLKIEWPRSGVVDSIHLDTFTLPVLIDAYEDITPPLPPSNLKCTSHDTLVWSNDNQVEFEWKAGNDPHGSGLAGYSTLWSKDTLAYPDNEVETSDTFMTVSTDLEGDSCFFFLSSVDSVGNVSTPVRYAPLKLDFHPPDSIELIHPSVYSYVNDTFVRYEWSAGVDTLSGIASYSMEVSNRHDFLGQKADSLLDTQDTFYQSAANLGEMWHYWRLTVKDTAGNTDTIPSQQNDTLGIPFKVDVTAPRVVKVVPRDGEIGIATNITIRVEFSEPMLPSSAEDESNYLIEQDAPLLFEVEQHNPYTYRLNPIQLLDPNTETFVTVHQSVTDLAGNGLAAPYSWSFRTGKAPDLKGPVIDLVVIDPNPTGGHRIVKIQARATDEDNGGGVPIRCVFFIDDSPDTNEMELADGTYNSPVELYTFDLDVDTFEKDSSYLLSFRAMDGSDNWGRIKNDDTLYVTDDVDPPELNLAVLSDTTDLHTGDTLSLEVTSNEPLRSLAVAFSQITEQDSFYSQLSVSIPDDSMFFRVDVHLSGFPAGRIDGAATGRDKGGNLGTTTFGFPLLSGDLLPQEKAFAAPNPASSQVGIYFTPGENVEASLRVFTIDGQEVWTPDPIEIAPGGERSVFTTDVSQWPVGLYIFVLQATNDQGQKAKVKKVFAVVR</sequence>
<dbReference type="Proteomes" id="UP000317778">
    <property type="component" value="Unassembled WGS sequence"/>
</dbReference>
<dbReference type="SUPFAM" id="SSF69318">
    <property type="entry name" value="Integrin alpha N-terminal domain"/>
    <property type="match status" value="1"/>
</dbReference>
<dbReference type="Gene3D" id="2.60.40.1220">
    <property type="match status" value="1"/>
</dbReference>
<dbReference type="AlphaFoldDB" id="A0A532V9T6"/>